<comment type="caution">
    <text evidence="2">The sequence shown here is derived from an EMBL/GenBank/DDBJ whole genome shotgun (WGS) entry which is preliminary data.</text>
</comment>
<sequence>MKRNSAIIVIAFVGVLLFLYFKYIYGWLEFSRNTDTPEQYVSHILINNEQYRKDKQQIHHTMKTFVTNHEGFFHSDEYFDSTEIIIDTILYNGEFNKLAILLITKNPTYRQLIPERNHKWYYDATCYLGIRQSDTIVLKWVGPVFSNGFDFKSISQDIQEATFRTFVTTDTTDIYEYNIDDARFWSSAIWNKW</sequence>
<name>A0A8J8FG57_9BACT</name>
<keyword evidence="1" id="KW-1133">Transmembrane helix</keyword>
<feature type="transmembrane region" description="Helical" evidence="1">
    <location>
        <begin position="6"/>
        <end position="25"/>
    </location>
</feature>
<gene>
    <name evidence="2" type="ORF">GD597_15120</name>
</gene>
<dbReference type="Proteomes" id="UP000598971">
    <property type="component" value="Unassembled WGS sequence"/>
</dbReference>
<keyword evidence="1" id="KW-0812">Transmembrane</keyword>
<evidence type="ECO:0000256" key="1">
    <source>
        <dbReference type="SAM" id="Phobius"/>
    </source>
</evidence>
<evidence type="ECO:0000313" key="3">
    <source>
        <dbReference type="Proteomes" id="UP000598971"/>
    </source>
</evidence>
<protein>
    <submittedName>
        <fullName evidence="2">Uncharacterized protein</fullName>
    </submittedName>
</protein>
<reference evidence="2" key="1">
    <citation type="submission" date="2019-10" db="EMBL/GenBank/DDBJ databases">
        <title>Draft genome sequence of Panacibacter sp. KCS-6.</title>
        <authorList>
            <person name="Yim K.J."/>
        </authorList>
    </citation>
    <scope>NUCLEOTIDE SEQUENCE</scope>
    <source>
        <strain evidence="2">KCS-6</strain>
    </source>
</reference>
<dbReference type="EMBL" id="WHPF01000011">
    <property type="protein sequence ID" value="NNV56802.1"/>
    <property type="molecule type" value="Genomic_DNA"/>
</dbReference>
<keyword evidence="3" id="KW-1185">Reference proteome</keyword>
<accession>A0A8J8FG57</accession>
<organism evidence="2 3">
    <name type="scientific">Limnovirga soli</name>
    <dbReference type="NCBI Taxonomy" id="2656915"/>
    <lineage>
        <taxon>Bacteria</taxon>
        <taxon>Pseudomonadati</taxon>
        <taxon>Bacteroidota</taxon>
        <taxon>Chitinophagia</taxon>
        <taxon>Chitinophagales</taxon>
        <taxon>Chitinophagaceae</taxon>
        <taxon>Limnovirga</taxon>
    </lineage>
</organism>
<proteinExistence type="predicted"/>
<keyword evidence="1" id="KW-0472">Membrane</keyword>
<dbReference type="RefSeq" id="WP_171608749.1">
    <property type="nucleotide sequence ID" value="NZ_WHPF01000011.1"/>
</dbReference>
<dbReference type="AlphaFoldDB" id="A0A8J8FG57"/>
<evidence type="ECO:0000313" key="2">
    <source>
        <dbReference type="EMBL" id="NNV56802.1"/>
    </source>
</evidence>